<dbReference type="AlphaFoldDB" id="A0A7W7PFB1"/>
<protein>
    <submittedName>
        <fullName evidence="1">Uncharacterized protein</fullName>
    </submittedName>
</protein>
<dbReference type="Proteomes" id="UP000556436">
    <property type="component" value="Unassembled WGS sequence"/>
</dbReference>
<reference evidence="1 2" key="1">
    <citation type="submission" date="2020-08" db="EMBL/GenBank/DDBJ databases">
        <title>Genomic Encyclopedia of Type Strains, Phase III (KMG-III): the genomes of soil and plant-associated and newly described type strains.</title>
        <authorList>
            <person name="Whitman W."/>
        </authorList>
    </citation>
    <scope>NUCLEOTIDE SEQUENCE [LARGE SCALE GENOMIC DNA]</scope>
    <source>
        <strain evidence="1 2">CECT 3265</strain>
    </source>
</reference>
<organism evidence="1 2">
    <name type="scientific">Streptomyces netropsis</name>
    <name type="common">Streptoverticillium netropsis</name>
    <dbReference type="NCBI Taxonomy" id="55404"/>
    <lineage>
        <taxon>Bacteria</taxon>
        <taxon>Bacillati</taxon>
        <taxon>Actinomycetota</taxon>
        <taxon>Actinomycetes</taxon>
        <taxon>Kitasatosporales</taxon>
        <taxon>Streptomycetaceae</taxon>
        <taxon>Streptomyces</taxon>
    </lineage>
</organism>
<gene>
    <name evidence="1" type="ORF">FHS38_003118</name>
</gene>
<evidence type="ECO:0000313" key="2">
    <source>
        <dbReference type="Proteomes" id="UP000556436"/>
    </source>
</evidence>
<sequence>MTDDTPFPDEPPTNRFMIGLLIKRDLPDRSGPSEWCGEHPKERTKLVARKGWVCLDCVRENSRPQ</sequence>
<name>A0A7W7PFB1_STRNE</name>
<dbReference type="EMBL" id="JACHJG010000005">
    <property type="protein sequence ID" value="MBB4887073.1"/>
    <property type="molecule type" value="Genomic_DNA"/>
</dbReference>
<evidence type="ECO:0000313" key="1">
    <source>
        <dbReference type="EMBL" id="MBB4887073.1"/>
    </source>
</evidence>
<accession>A0A7W7PFB1</accession>
<dbReference type="RefSeq" id="WP_184734091.1">
    <property type="nucleotide sequence ID" value="NZ_BMRW01000005.1"/>
</dbReference>
<keyword evidence="2" id="KW-1185">Reference proteome</keyword>
<proteinExistence type="predicted"/>
<comment type="caution">
    <text evidence="1">The sequence shown here is derived from an EMBL/GenBank/DDBJ whole genome shotgun (WGS) entry which is preliminary data.</text>
</comment>